<dbReference type="PANTHER" id="PTHR43434">
    <property type="entry name" value="PHOSPHOGLYCOLATE PHOSPHATASE"/>
    <property type="match status" value="1"/>
</dbReference>
<name>A0A9D2HXL7_9BACE</name>
<comment type="pathway">
    <text evidence="2">Organic acid metabolism; glycolate biosynthesis; glycolate from 2-phosphoglycolate: step 1/1.</text>
</comment>
<comment type="caution">
    <text evidence="5">The sequence shown here is derived from an EMBL/GenBank/DDBJ whole genome shotgun (WGS) entry which is preliminary data.</text>
</comment>
<dbReference type="Gene3D" id="3.40.50.1000">
    <property type="entry name" value="HAD superfamily/HAD-like"/>
    <property type="match status" value="1"/>
</dbReference>
<dbReference type="InterPro" id="IPR050155">
    <property type="entry name" value="HAD-like_hydrolase_sf"/>
</dbReference>
<dbReference type="InterPro" id="IPR023214">
    <property type="entry name" value="HAD_sf"/>
</dbReference>
<gene>
    <name evidence="5" type="ORF">H9950_07260</name>
</gene>
<dbReference type="Gene3D" id="1.10.150.240">
    <property type="entry name" value="Putative phosphatase, domain 2"/>
    <property type="match status" value="1"/>
</dbReference>
<dbReference type="PANTHER" id="PTHR43434:SF1">
    <property type="entry name" value="PHOSPHOGLYCOLATE PHOSPHATASE"/>
    <property type="match status" value="1"/>
</dbReference>
<dbReference type="InterPro" id="IPR036412">
    <property type="entry name" value="HAD-like_sf"/>
</dbReference>
<protein>
    <recommendedName>
        <fullName evidence="4">phosphoglycolate phosphatase</fullName>
        <ecNumber evidence="4">3.1.3.18</ecNumber>
    </recommendedName>
</protein>
<dbReference type="EMBL" id="DWZI01000037">
    <property type="protein sequence ID" value="HJA85973.1"/>
    <property type="molecule type" value="Genomic_DNA"/>
</dbReference>
<dbReference type="SUPFAM" id="SSF56784">
    <property type="entry name" value="HAD-like"/>
    <property type="match status" value="1"/>
</dbReference>
<comment type="similarity">
    <text evidence="3">Belongs to the HAD-like hydrolase superfamily. CbbY/CbbZ/Gph/YieH family.</text>
</comment>
<reference evidence="5" key="2">
    <citation type="submission" date="2021-04" db="EMBL/GenBank/DDBJ databases">
        <authorList>
            <person name="Gilroy R."/>
        </authorList>
    </citation>
    <scope>NUCLEOTIDE SEQUENCE</scope>
    <source>
        <strain evidence="5">ChiHjej12B11-9795</strain>
    </source>
</reference>
<keyword evidence="5" id="KW-0378">Hydrolase</keyword>
<evidence type="ECO:0000256" key="3">
    <source>
        <dbReference type="ARBA" id="ARBA00006171"/>
    </source>
</evidence>
<dbReference type="GO" id="GO:0005829">
    <property type="term" value="C:cytosol"/>
    <property type="evidence" value="ECO:0007669"/>
    <property type="project" value="TreeGrafter"/>
</dbReference>
<dbReference type="Proteomes" id="UP000823862">
    <property type="component" value="Unassembled WGS sequence"/>
</dbReference>
<proteinExistence type="inferred from homology"/>
<dbReference type="SFLD" id="SFLDG01129">
    <property type="entry name" value="C1.5:_HAD__Beta-PGM__Phosphata"/>
    <property type="match status" value="1"/>
</dbReference>
<evidence type="ECO:0000256" key="4">
    <source>
        <dbReference type="ARBA" id="ARBA00013078"/>
    </source>
</evidence>
<organism evidence="5 6">
    <name type="scientific">Candidatus Bacteroides avicola</name>
    <dbReference type="NCBI Taxonomy" id="2838468"/>
    <lineage>
        <taxon>Bacteria</taxon>
        <taxon>Pseudomonadati</taxon>
        <taxon>Bacteroidota</taxon>
        <taxon>Bacteroidia</taxon>
        <taxon>Bacteroidales</taxon>
        <taxon>Bacteroidaceae</taxon>
        <taxon>Bacteroides</taxon>
    </lineage>
</organism>
<dbReference type="Pfam" id="PF13419">
    <property type="entry name" value="HAD_2"/>
    <property type="match status" value="1"/>
</dbReference>
<accession>A0A9D2HXL7</accession>
<reference evidence="5" key="1">
    <citation type="journal article" date="2021" name="PeerJ">
        <title>Extensive microbial diversity within the chicken gut microbiome revealed by metagenomics and culture.</title>
        <authorList>
            <person name="Gilroy R."/>
            <person name="Ravi A."/>
            <person name="Getino M."/>
            <person name="Pursley I."/>
            <person name="Horton D.L."/>
            <person name="Alikhan N.F."/>
            <person name="Baker D."/>
            <person name="Gharbi K."/>
            <person name="Hall N."/>
            <person name="Watson M."/>
            <person name="Adriaenssens E.M."/>
            <person name="Foster-Nyarko E."/>
            <person name="Jarju S."/>
            <person name="Secka A."/>
            <person name="Antonio M."/>
            <person name="Oren A."/>
            <person name="Chaudhuri R.R."/>
            <person name="La Ragione R."/>
            <person name="Hildebrand F."/>
            <person name="Pallen M.J."/>
        </authorList>
    </citation>
    <scope>NUCLEOTIDE SEQUENCE</scope>
    <source>
        <strain evidence="5">ChiHjej12B11-9795</strain>
    </source>
</reference>
<dbReference type="EC" id="3.1.3.18" evidence="4"/>
<comment type="catalytic activity">
    <reaction evidence="1">
        <text>2-phosphoglycolate + H2O = glycolate + phosphate</text>
        <dbReference type="Rhea" id="RHEA:14369"/>
        <dbReference type="ChEBI" id="CHEBI:15377"/>
        <dbReference type="ChEBI" id="CHEBI:29805"/>
        <dbReference type="ChEBI" id="CHEBI:43474"/>
        <dbReference type="ChEBI" id="CHEBI:58033"/>
        <dbReference type="EC" id="3.1.3.18"/>
    </reaction>
</comment>
<evidence type="ECO:0000313" key="5">
    <source>
        <dbReference type="EMBL" id="HJA85973.1"/>
    </source>
</evidence>
<dbReference type="InterPro" id="IPR041492">
    <property type="entry name" value="HAD_2"/>
</dbReference>
<dbReference type="SFLD" id="SFLDS00003">
    <property type="entry name" value="Haloacid_Dehalogenase"/>
    <property type="match status" value="1"/>
</dbReference>
<dbReference type="AlphaFoldDB" id="A0A9D2HXL7"/>
<evidence type="ECO:0000256" key="1">
    <source>
        <dbReference type="ARBA" id="ARBA00000830"/>
    </source>
</evidence>
<dbReference type="InterPro" id="IPR023198">
    <property type="entry name" value="PGP-like_dom2"/>
</dbReference>
<evidence type="ECO:0000256" key="2">
    <source>
        <dbReference type="ARBA" id="ARBA00004818"/>
    </source>
</evidence>
<dbReference type="GO" id="GO:0006281">
    <property type="term" value="P:DNA repair"/>
    <property type="evidence" value="ECO:0007669"/>
    <property type="project" value="TreeGrafter"/>
</dbReference>
<evidence type="ECO:0000313" key="6">
    <source>
        <dbReference type="Proteomes" id="UP000823862"/>
    </source>
</evidence>
<sequence>MSKIKLVAFDLDGTIGDTIPLCIRAFKKAVTPYIGHELSDDDVIQTFGLNEQGMIGSIIDTSHKERALEDFYTIYKNLHEQMCPRPFPGIRELITDLKQSGIIVALITGKGSKSCDITLQQFDMNTLFDKILTGSAERNIKADSLKWLLQSYHLSAYEVVYIGDTIADIMACKTIGVDCLSAAWGVSEMAAQDLVRHNKNVFYDIPSLHNYLLPQ</sequence>
<dbReference type="GO" id="GO:0008967">
    <property type="term" value="F:phosphoglycolate phosphatase activity"/>
    <property type="evidence" value="ECO:0007669"/>
    <property type="project" value="UniProtKB-EC"/>
</dbReference>